<dbReference type="SMART" id="SM00220">
    <property type="entry name" value="S_TKc"/>
    <property type="match status" value="1"/>
</dbReference>
<comment type="similarity">
    <text evidence="8">Belongs to the protein kinase superfamily.</text>
</comment>
<evidence type="ECO:0000313" key="11">
    <source>
        <dbReference type="Proteomes" id="UP000887577"/>
    </source>
</evidence>
<dbReference type="Gene3D" id="1.10.510.10">
    <property type="entry name" value="Transferase(Phosphotransferase) domain 1"/>
    <property type="match status" value="1"/>
</dbReference>
<evidence type="ECO:0000256" key="4">
    <source>
        <dbReference type="ARBA" id="ARBA00022741"/>
    </source>
</evidence>
<protein>
    <submittedName>
        <fullName evidence="12">cGMP-dependent protein kinase</fullName>
    </submittedName>
</protein>
<dbReference type="SMART" id="SM00133">
    <property type="entry name" value="S_TK_X"/>
    <property type="match status" value="1"/>
</dbReference>
<dbReference type="InterPro" id="IPR000719">
    <property type="entry name" value="Prot_kinase_dom"/>
</dbReference>
<dbReference type="GO" id="GO:0004690">
    <property type="term" value="F:cyclic nucleotide-dependent protein kinase activity"/>
    <property type="evidence" value="ECO:0007669"/>
    <property type="project" value="UniProtKB-ARBA"/>
</dbReference>
<keyword evidence="3" id="KW-0808">Transferase</keyword>
<feature type="domain" description="Protein kinase" evidence="9">
    <location>
        <begin position="43"/>
        <end position="298"/>
    </location>
</feature>
<evidence type="ECO:0000259" key="9">
    <source>
        <dbReference type="PROSITE" id="PS50011"/>
    </source>
</evidence>
<keyword evidence="11" id="KW-1185">Reference proteome</keyword>
<dbReference type="PROSITE" id="PS50011">
    <property type="entry name" value="PROTEIN_KINASE_DOM"/>
    <property type="match status" value="1"/>
</dbReference>
<name>A0A914YWI0_9BILA</name>
<reference evidence="12" key="1">
    <citation type="submission" date="2022-11" db="UniProtKB">
        <authorList>
            <consortium name="WormBaseParasite"/>
        </authorList>
    </citation>
    <scope>IDENTIFICATION</scope>
</reference>
<evidence type="ECO:0000256" key="6">
    <source>
        <dbReference type="ARBA" id="ARBA00022840"/>
    </source>
</evidence>
<dbReference type="InterPro" id="IPR000961">
    <property type="entry name" value="AGC-kinase_C"/>
</dbReference>
<organism evidence="11 12">
    <name type="scientific">Panagrolaimus superbus</name>
    <dbReference type="NCBI Taxonomy" id="310955"/>
    <lineage>
        <taxon>Eukaryota</taxon>
        <taxon>Metazoa</taxon>
        <taxon>Ecdysozoa</taxon>
        <taxon>Nematoda</taxon>
        <taxon>Chromadorea</taxon>
        <taxon>Rhabditida</taxon>
        <taxon>Tylenchina</taxon>
        <taxon>Panagrolaimomorpha</taxon>
        <taxon>Panagrolaimoidea</taxon>
        <taxon>Panagrolaimidae</taxon>
        <taxon>Panagrolaimus</taxon>
    </lineage>
</organism>
<dbReference type="Proteomes" id="UP000887577">
    <property type="component" value="Unplaced"/>
</dbReference>
<dbReference type="InterPro" id="IPR008271">
    <property type="entry name" value="Ser/Thr_kinase_AS"/>
</dbReference>
<dbReference type="InterPro" id="IPR011009">
    <property type="entry name" value="Kinase-like_dom_sf"/>
</dbReference>
<dbReference type="InterPro" id="IPR017441">
    <property type="entry name" value="Protein_kinase_ATP_BS"/>
</dbReference>
<feature type="domain" description="AGC-kinase C-terminal" evidence="10">
    <location>
        <begin position="299"/>
        <end position="350"/>
    </location>
</feature>
<dbReference type="Pfam" id="PF00069">
    <property type="entry name" value="Pkinase"/>
    <property type="match status" value="1"/>
</dbReference>
<evidence type="ECO:0000256" key="7">
    <source>
        <dbReference type="PROSITE-ProRule" id="PRU10141"/>
    </source>
</evidence>
<evidence type="ECO:0000259" key="10">
    <source>
        <dbReference type="PROSITE" id="PS51285"/>
    </source>
</evidence>
<dbReference type="PROSITE" id="PS00107">
    <property type="entry name" value="PROTEIN_KINASE_ATP"/>
    <property type="match status" value="1"/>
</dbReference>
<comment type="cofactor">
    <cofactor evidence="1">
        <name>Mg(2+)</name>
        <dbReference type="ChEBI" id="CHEBI:18420"/>
    </cofactor>
</comment>
<dbReference type="FunFam" id="1.10.510.10:FF:000571">
    <property type="entry name" value="Maternal embryonic leucine zipper kinase"/>
    <property type="match status" value="1"/>
</dbReference>
<proteinExistence type="inferred from homology"/>
<dbReference type="AlphaFoldDB" id="A0A914YWI0"/>
<dbReference type="PANTHER" id="PTHR24353">
    <property type="entry name" value="CYCLIC NUCLEOTIDE-DEPENDENT PROTEIN KINASE"/>
    <property type="match status" value="1"/>
</dbReference>
<dbReference type="PANTHER" id="PTHR24353:SF91">
    <property type="match status" value="1"/>
</dbReference>
<keyword evidence="2 8" id="KW-0723">Serine/threonine-protein kinase</keyword>
<sequence length="350" mass="40345">MLVRQISHQLLHLKLHDVSSIDGDAETSHESINDSAQIQLSNLKTIDTLGIGGYGRVNLVTYNNKAFALKILNKAHLKNTNQKEHIKNEKNILLACNSDFIIKLNQTFRDSKRLYLLMEYCPGGEVFTHLRIKGKFEEETAKYYMAAAMEAIEYLHSKCIIYRDLKPENMLLDKNGYPKLADFGFAKKLSSKYGSTFTFCGTVNYVAPEMILNKGHSFGVDIWAFGIFMYELLSGVPPFTHADPIDTYKAIISGFELMEWPLSINEQTKSLICKFCRMKPIHRLGYGNLEYARKDEWFKGFDFEAFRDRKMRPPIIPKLKNLTDTRNFEKVPAEDNFSSDEDCSDWDFDF</sequence>
<evidence type="ECO:0000313" key="12">
    <source>
        <dbReference type="WBParaSite" id="PSU_v2.g4911.t1"/>
    </source>
</evidence>
<keyword evidence="4 7" id="KW-0547">Nucleotide-binding</keyword>
<dbReference type="Gene3D" id="3.30.200.20">
    <property type="entry name" value="Phosphorylase Kinase, domain 1"/>
    <property type="match status" value="1"/>
</dbReference>
<dbReference type="GO" id="GO:0005524">
    <property type="term" value="F:ATP binding"/>
    <property type="evidence" value="ECO:0007669"/>
    <property type="project" value="UniProtKB-UniRule"/>
</dbReference>
<dbReference type="PROSITE" id="PS51285">
    <property type="entry name" value="AGC_KINASE_CTER"/>
    <property type="match status" value="1"/>
</dbReference>
<accession>A0A914YWI0</accession>
<keyword evidence="6 7" id="KW-0067">ATP-binding</keyword>
<dbReference type="PROSITE" id="PS00108">
    <property type="entry name" value="PROTEIN_KINASE_ST"/>
    <property type="match status" value="1"/>
</dbReference>
<evidence type="ECO:0000256" key="2">
    <source>
        <dbReference type="ARBA" id="ARBA00022527"/>
    </source>
</evidence>
<evidence type="ECO:0000256" key="1">
    <source>
        <dbReference type="ARBA" id="ARBA00001946"/>
    </source>
</evidence>
<keyword evidence="5" id="KW-0418">Kinase</keyword>
<evidence type="ECO:0000256" key="8">
    <source>
        <dbReference type="RuleBase" id="RU000304"/>
    </source>
</evidence>
<feature type="binding site" evidence="7">
    <location>
        <position position="70"/>
    </location>
    <ligand>
        <name>ATP</name>
        <dbReference type="ChEBI" id="CHEBI:30616"/>
    </ligand>
</feature>
<dbReference type="SUPFAM" id="SSF56112">
    <property type="entry name" value="Protein kinase-like (PK-like)"/>
    <property type="match status" value="1"/>
</dbReference>
<evidence type="ECO:0000256" key="5">
    <source>
        <dbReference type="ARBA" id="ARBA00022777"/>
    </source>
</evidence>
<evidence type="ECO:0000256" key="3">
    <source>
        <dbReference type="ARBA" id="ARBA00022679"/>
    </source>
</evidence>
<dbReference type="WBParaSite" id="PSU_v2.g4911.t1">
    <property type="protein sequence ID" value="PSU_v2.g4911.t1"/>
    <property type="gene ID" value="PSU_v2.g4911"/>
</dbReference>